<evidence type="ECO:0000259" key="2">
    <source>
        <dbReference type="Pfam" id="PF01425"/>
    </source>
</evidence>
<evidence type="ECO:0000313" key="4">
    <source>
        <dbReference type="Proteomes" id="UP000669179"/>
    </source>
</evidence>
<dbReference type="Gene3D" id="3.90.1300.10">
    <property type="entry name" value="Amidase signature (AS) domain"/>
    <property type="match status" value="1"/>
</dbReference>
<accession>A0A939PPU0</accession>
<dbReference type="EMBL" id="JAGEOJ010000016">
    <property type="protein sequence ID" value="MBO2452476.1"/>
    <property type="molecule type" value="Genomic_DNA"/>
</dbReference>
<gene>
    <name evidence="3" type="ORF">J4573_35670</name>
</gene>
<dbReference type="PANTHER" id="PTHR11895">
    <property type="entry name" value="TRANSAMIDASE"/>
    <property type="match status" value="1"/>
</dbReference>
<dbReference type="Proteomes" id="UP000669179">
    <property type="component" value="Unassembled WGS sequence"/>
</dbReference>
<protein>
    <submittedName>
        <fullName evidence="3">Amidase</fullName>
    </submittedName>
</protein>
<name>A0A939PPU0_9ACTN</name>
<dbReference type="SUPFAM" id="SSF75304">
    <property type="entry name" value="Amidase signature (AS) enzymes"/>
    <property type="match status" value="1"/>
</dbReference>
<feature type="domain" description="Amidase" evidence="2">
    <location>
        <begin position="24"/>
        <end position="430"/>
    </location>
</feature>
<dbReference type="InterPro" id="IPR023631">
    <property type="entry name" value="Amidase_dom"/>
</dbReference>
<dbReference type="InterPro" id="IPR000120">
    <property type="entry name" value="Amidase"/>
</dbReference>
<proteinExistence type="inferred from homology"/>
<evidence type="ECO:0000313" key="3">
    <source>
        <dbReference type="EMBL" id="MBO2452476.1"/>
    </source>
</evidence>
<reference evidence="3" key="1">
    <citation type="submission" date="2021-03" db="EMBL/GenBank/DDBJ databases">
        <authorList>
            <person name="Kanchanasin P."/>
            <person name="Saeng-In P."/>
            <person name="Phongsopitanun W."/>
            <person name="Yuki M."/>
            <person name="Kudo T."/>
            <person name="Ohkuma M."/>
            <person name="Tanasupawat S."/>
        </authorList>
    </citation>
    <scope>NUCLEOTIDE SEQUENCE</scope>
    <source>
        <strain evidence="3">GKU 128</strain>
    </source>
</reference>
<evidence type="ECO:0000256" key="1">
    <source>
        <dbReference type="ARBA" id="ARBA00009199"/>
    </source>
</evidence>
<dbReference type="RefSeq" id="WP_208260491.1">
    <property type="nucleotide sequence ID" value="NZ_JAGEOJ010000016.1"/>
</dbReference>
<comment type="caution">
    <text evidence="3">The sequence shown here is derived from an EMBL/GenBank/DDBJ whole genome shotgun (WGS) entry which is preliminary data.</text>
</comment>
<dbReference type="PANTHER" id="PTHR11895:SF7">
    <property type="entry name" value="GLUTAMYL-TRNA(GLN) AMIDOTRANSFERASE SUBUNIT A, MITOCHONDRIAL"/>
    <property type="match status" value="1"/>
</dbReference>
<sequence>MTWVGKSATEIAAAVRTGETSAVEVVREHLDLIEDVDRVLGAFVRVRRERALEEAAEVDRRGDLGELPLAGVPVAIKDNVPVAGEPMRSGSAATPETPQARDHAVVERLRAAGAVVVGLTNLPEMGIYPFTDNAFGVSRNPWDPARTAGGSSGGAAAAVASGMVAIAHGNDGAGSIRIPAADCGVFGIKPGPGVVPSGIGADSWDGLSENGPLATSVADAALALAVMAADKGLGEVREPERVRIALSVKAPTAGVMIHDDLKAAVREAGKAFVGLGHHVARDDPEYPVWAATALVSRWLVGPEADADGLLDDPRLEARTRTHVRVGRIVGRLRPPRDDDRERFRAAVAPLFERRDVLVMPTLAQRAPKAKAWGAGGWLPSVVASMRYAPMTAAWNLAGFPAASVPMGIGGSGLPLSVQLVAAPGKEALLLALAAQLEARRPWPRLAPGYATGA</sequence>
<dbReference type="Pfam" id="PF01425">
    <property type="entry name" value="Amidase"/>
    <property type="match status" value="1"/>
</dbReference>
<comment type="similarity">
    <text evidence="1">Belongs to the amidase family.</text>
</comment>
<dbReference type="PROSITE" id="PS00571">
    <property type="entry name" value="AMIDASES"/>
    <property type="match status" value="1"/>
</dbReference>
<organism evidence="3 4">
    <name type="scientific">Actinomadura barringtoniae</name>
    <dbReference type="NCBI Taxonomy" id="1427535"/>
    <lineage>
        <taxon>Bacteria</taxon>
        <taxon>Bacillati</taxon>
        <taxon>Actinomycetota</taxon>
        <taxon>Actinomycetes</taxon>
        <taxon>Streptosporangiales</taxon>
        <taxon>Thermomonosporaceae</taxon>
        <taxon>Actinomadura</taxon>
    </lineage>
</organism>
<dbReference type="GO" id="GO:0003824">
    <property type="term" value="F:catalytic activity"/>
    <property type="evidence" value="ECO:0007669"/>
    <property type="project" value="InterPro"/>
</dbReference>
<dbReference type="InterPro" id="IPR036928">
    <property type="entry name" value="AS_sf"/>
</dbReference>
<dbReference type="AlphaFoldDB" id="A0A939PPU0"/>
<dbReference type="InterPro" id="IPR020556">
    <property type="entry name" value="Amidase_CS"/>
</dbReference>
<keyword evidence="4" id="KW-1185">Reference proteome</keyword>